<feature type="domain" description="Peptidase C14 caspase" evidence="1">
    <location>
        <begin position="2"/>
        <end position="186"/>
    </location>
</feature>
<dbReference type="EMBL" id="JANF02000074">
    <property type="protein sequence ID" value="KER35433.1"/>
    <property type="molecule type" value="Genomic_DNA"/>
</dbReference>
<gene>
    <name evidence="2" type="ORF">AL00_16115</name>
</gene>
<dbReference type="AlphaFoldDB" id="A0A8E0WQ94"/>
<dbReference type="SUPFAM" id="SSF52129">
    <property type="entry name" value="Caspase-like"/>
    <property type="match status" value="1"/>
</dbReference>
<dbReference type="InterPro" id="IPR029030">
    <property type="entry name" value="Caspase-like_dom_sf"/>
</dbReference>
<dbReference type="GO" id="GO:0006508">
    <property type="term" value="P:proteolysis"/>
    <property type="evidence" value="ECO:0007669"/>
    <property type="project" value="InterPro"/>
</dbReference>
<dbReference type="Pfam" id="PF00656">
    <property type="entry name" value="Peptidase_C14"/>
    <property type="match status" value="1"/>
</dbReference>
<dbReference type="GO" id="GO:0004197">
    <property type="term" value="F:cysteine-type endopeptidase activity"/>
    <property type="evidence" value="ECO:0007669"/>
    <property type="project" value="InterPro"/>
</dbReference>
<protein>
    <recommendedName>
        <fullName evidence="1">Peptidase C14 caspase domain-containing protein</fullName>
    </recommendedName>
</protein>
<reference evidence="2 3" key="1">
    <citation type="submission" date="2014-05" db="EMBL/GenBank/DDBJ databases">
        <title>Genome Announcement of Sphingobium lucknowense F2.</title>
        <authorList>
            <person name="Lal R."/>
            <person name="Negi V."/>
            <person name="Lata P."/>
            <person name="Sangwan N."/>
            <person name="Gupta S.K."/>
            <person name="Rao D.L.N."/>
            <person name="Das S."/>
        </authorList>
    </citation>
    <scope>NUCLEOTIDE SEQUENCE [LARGE SCALE GENOMIC DNA]</scope>
    <source>
        <strain evidence="2 3">F2</strain>
    </source>
</reference>
<evidence type="ECO:0000259" key="1">
    <source>
        <dbReference type="Pfam" id="PF00656"/>
    </source>
</evidence>
<comment type="caution">
    <text evidence="2">The sequence shown here is derived from an EMBL/GenBank/DDBJ whole genome shotgun (WGS) entry which is preliminary data.</text>
</comment>
<organism evidence="2 3">
    <name type="scientific">Sphingobium indicum F2</name>
    <dbReference type="NCBI Taxonomy" id="1450518"/>
    <lineage>
        <taxon>Bacteria</taxon>
        <taxon>Pseudomonadati</taxon>
        <taxon>Pseudomonadota</taxon>
        <taxon>Alphaproteobacteria</taxon>
        <taxon>Sphingomonadales</taxon>
        <taxon>Sphingomonadaceae</taxon>
        <taxon>Sphingobium</taxon>
    </lineage>
</organism>
<sequence>MPLRYARSDAERVAKAFQMHGGFDAELVDTASVSVLRERLHSFIAETAECEAAVIYFAGHGECRRGELFLVLDNTNPGNFLGSALRCSEITVGLKFSEAKNKLLILDCCSAGTGAKGIRGPAANLTEVVHDSESFMIFAASEALEPTREHERWSGSFLSDLVVDALGKHRRLTLGQLNDLARTKAKQHQGDHPNERLSIPFMFGSESGRFSLTHRKPSAIVVSFDDQLENNLPDVLTQVRASKLAPTALRHVAQWQIEWPTAYDRRFEELAGFKAAGTFPTRNVVDPKPLGNMVDELSKRRASVEEFIARALRECLPRVVEANAESDDWRLTLDIALRSAVFLLGRSLYTNRFDAEGNEPWHEPFLHTELDWGSDIILGLAPVWTSLQADEPVLFWTDADYWVSDGERRRVYVPVNEGRSITRRLIFGTLGPQLLWANVGGIYRLEHDGYEADRKGDVQNLRVRNESFIEIEHFRFPDPNSDRLRQIERSIVDHFARKGFADWMSVDRLSRGSLNSSNIIKGLQDQNVDIQ</sequence>
<name>A0A8E0WQ94_9SPHN</name>
<accession>A0A8E0WQ94</accession>
<proteinExistence type="predicted"/>
<dbReference type="Proteomes" id="UP000028135">
    <property type="component" value="Unassembled WGS sequence"/>
</dbReference>
<evidence type="ECO:0000313" key="3">
    <source>
        <dbReference type="Proteomes" id="UP000028135"/>
    </source>
</evidence>
<dbReference type="Gene3D" id="3.40.50.1460">
    <property type="match status" value="1"/>
</dbReference>
<dbReference type="InterPro" id="IPR011600">
    <property type="entry name" value="Pept_C14_caspase"/>
</dbReference>
<evidence type="ECO:0000313" key="2">
    <source>
        <dbReference type="EMBL" id="KER35433.1"/>
    </source>
</evidence>